<dbReference type="Proteomes" id="UP001233271">
    <property type="component" value="Chromosome 2"/>
</dbReference>
<accession>A0AA48L1L4</accession>
<feature type="region of interest" description="Disordered" evidence="1">
    <location>
        <begin position="1"/>
        <end position="167"/>
    </location>
</feature>
<feature type="compositionally biased region" description="Basic and acidic residues" evidence="1">
    <location>
        <begin position="59"/>
        <end position="125"/>
    </location>
</feature>
<evidence type="ECO:0000256" key="1">
    <source>
        <dbReference type="SAM" id="MobiDB-lite"/>
    </source>
</evidence>
<keyword evidence="3" id="KW-1185">Reference proteome</keyword>
<evidence type="ECO:0000313" key="3">
    <source>
        <dbReference type="Proteomes" id="UP001233271"/>
    </source>
</evidence>
<gene>
    <name evidence="2" type="ORF">CcaverHIS019_0204990</name>
</gene>
<dbReference type="EMBL" id="AP028213">
    <property type="protein sequence ID" value="BEI89137.1"/>
    <property type="molecule type" value="Genomic_DNA"/>
</dbReference>
<protein>
    <submittedName>
        <fullName evidence="2">Uncharacterized protein</fullName>
    </submittedName>
</protein>
<dbReference type="GeneID" id="85493008"/>
<organism evidence="2 3">
    <name type="scientific">Cutaneotrichosporon cavernicola</name>
    <dbReference type="NCBI Taxonomy" id="279322"/>
    <lineage>
        <taxon>Eukaryota</taxon>
        <taxon>Fungi</taxon>
        <taxon>Dikarya</taxon>
        <taxon>Basidiomycota</taxon>
        <taxon>Agaricomycotina</taxon>
        <taxon>Tremellomycetes</taxon>
        <taxon>Trichosporonales</taxon>
        <taxon>Trichosporonaceae</taxon>
        <taxon>Cutaneotrichosporon</taxon>
    </lineage>
</organism>
<reference evidence="2" key="1">
    <citation type="journal article" date="2023" name="BMC Genomics">
        <title>Chromosome-level genome assemblies of Cutaneotrichosporon spp. (Trichosporonales, Basidiomycota) reveal imbalanced evolution between nucleotide sequences and chromosome synteny.</title>
        <authorList>
            <person name="Kobayashi Y."/>
            <person name="Kayamori A."/>
            <person name="Aoki K."/>
            <person name="Shiwa Y."/>
            <person name="Matsutani M."/>
            <person name="Fujita N."/>
            <person name="Sugita T."/>
            <person name="Iwasaki W."/>
            <person name="Tanaka N."/>
            <person name="Takashima M."/>
        </authorList>
    </citation>
    <scope>NUCLEOTIDE SEQUENCE</scope>
    <source>
        <strain evidence="2">HIS019</strain>
    </source>
</reference>
<sequence length="243" mass="27025">MTYHTPQPHPHILLTPPESPPQTSSYLEHPTPRAHTKLYWPTGPRSPIPEESEDALDCVLERMAPHHEDSLGTIRDKSSQRPPLSREKTPVRPPLVHHDDSGDTIHAEPMGKKDRESHFTDESREPVTQGQLHPPGHQHHHHHQRRKRGSQPRPLAPPRRLSAGKAVVPDEVPEAHVRAINVPKIVEHLCEVQAADVALVDSIMALDGKVDRLLEHFGVKVGAVGIHGKLDALIVAVGAEKRE</sequence>
<proteinExistence type="predicted"/>
<dbReference type="AlphaFoldDB" id="A0AA48L1L4"/>
<evidence type="ECO:0000313" key="2">
    <source>
        <dbReference type="EMBL" id="BEI89137.1"/>
    </source>
</evidence>
<name>A0AA48L1L4_9TREE</name>
<dbReference type="RefSeq" id="XP_060454403.1">
    <property type="nucleotide sequence ID" value="XM_060597517.1"/>
</dbReference>
<feature type="compositionally biased region" description="Basic residues" evidence="1">
    <location>
        <begin position="136"/>
        <end position="150"/>
    </location>
</feature>
<dbReference type="KEGG" id="ccac:CcaHIS019_0204990"/>